<evidence type="ECO:0008006" key="4">
    <source>
        <dbReference type="Google" id="ProtNLM"/>
    </source>
</evidence>
<name>A0AAV0JVG2_9ROSI</name>
<dbReference type="AlphaFoldDB" id="A0AAV0JVG2"/>
<evidence type="ECO:0000313" key="2">
    <source>
        <dbReference type="EMBL" id="CAI0413931.1"/>
    </source>
</evidence>
<protein>
    <recommendedName>
        <fullName evidence="4">Pentatricopeptide repeat-containing protein</fullName>
    </recommendedName>
</protein>
<accession>A0AAV0JVG2</accession>
<dbReference type="Proteomes" id="UP001154282">
    <property type="component" value="Unassembled WGS sequence"/>
</dbReference>
<keyword evidence="3" id="KW-1185">Reference proteome</keyword>
<evidence type="ECO:0000256" key="1">
    <source>
        <dbReference type="SAM" id="SignalP"/>
    </source>
</evidence>
<reference evidence="2" key="1">
    <citation type="submission" date="2022-08" db="EMBL/GenBank/DDBJ databases">
        <authorList>
            <person name="Gutierrez-Valencia J."/>
        </authorList>
    </citation>
    <scope>NUCLEOTIDE SEQUENCE</scope>
</reference>
<keyword evidence="1" id="KW-0732">Signal</keyword>
<feature type="signal peptide" evidence="1">
    <location>
        <begin position="1"/>
        <end position="27"/>
    </location>
</feature>
<organism evidence="2 3">
    <name type="scientific">Linum tenue</name>
    <dbReference type="NCBI Taxonomy" id="586396"/>
    <lineage>
        <taxon>Eukaryota</taxon>
        <taxon>Viridiplantae</taxon>
        <taxon>Streptophyta</taxon>
        <taxon>Embryophyta</taxon>
        <taxon>Tracheophyta</taxon>
        <taxon>Spermatophyta</taxon>
        <taxon>Magnoliopsida</taxon>
        <taxon>eudicotyledons</taxon>
        <taxon>Gunneridae</taxon>
        <taxon>Pentapetalae</taxon>
        <taxon>rosids</taxon>
        <taxon>fabids</taxon>
        <taxon>Malpighiales</taxon>
        <taxon>Linaceae</taxon>
        <taxon>Linum</taxon>
    </lineage>
</organism>
<comment type="caution">
    <text evidence="2">The sequence shown here is derived from an EMBL/GenBank/DDBJ whole genome shotgun (WGS) entry which is preliminary data.</text>
</comment>
<proteinExistence type="predicted"/>
<feature type="chain" id="PRO_5043606070" description="Pentatricopeptide repeat-containing protein" evidence="1">
    <location>
        <begin position="28"/>
        <end position="113"/>
    </location>
</feature>
<evidence type="ECO:0000313" key="3">
    <source>
        <dbReference type="Proteomes" id="UP001154282"/>
    </source>
</evidence>
<gene>
    <name evidence="2" type="ORF">LITE_LOCUS16119</name>
</gene>
<sequence>MRYKKSFKHHCPWISFVLCVAVTDLWSERVSFAWEVRFVIVRKHSTQVARVAATLINSTPFQIRCSGRLLLTGVLCVATFRKQMNCKVDEATELFKFMVDARIPPNSATFTGL</sequence>
<dbReference type="EMBL" id="CAMGYJ010000005">
    <property type="protein sequence ID" value="CAI0413931.1"/>
    <property type="molecule type" value="Genomic_DNA"/>
</dbReference>